<sequence>MLTRVDVPRDGVGTRPPHLRLRPAEAANRSVQLPITEDASLTSENMAEQDAVESAAAVSARGVDYELVSRAQAKDLRLTGEGGLLQQADQAATGFRPGSGDHRSPRTHYPPGNAPAQRPSSAQVSWAVWRLSAAAKFRRAARGRPLRTRCRPTRPW</sequence>
<comment type="caution">
    <text evidence="2">The sequence shown here is derived from an EMBL/GenBank/DDBJ whole genome shotgun (WGS) entry which is preliminary data.</text>
</comment>
<evidence type="ECO:0000313" key="2">
    <source>
        <dbReference type="EMBL" id="OQD51764.1"/>
    </source>
</evidence>
<proteinExistence type="predicted"/>
<evidence type="ECO:0000313" key="3">
    <source>
        <dbReference type="Proteomes" id="UP000184286"/>
    </source>
</evidence>
<feature type="region of interest" description="Disordered" evidence="1">
    <location>
        <begin position="81"/>
        <end position="121"/>
    </location>
</feature>
<dbReference type="Proteomes" id="UP000184286">
    <property type="component" value="Unassembled WGS sequence"/>
</dbReference>
<reference evidence="2 3" key="2">
    <citation type="submission" date="2017-02" db="EMBL/GenBank/DDBJ databases">
        <title>Draft genome sequence of Streptomyces phaeoluteigriseus type strain DSM41896.</title>
        <authorList>
            <person name="Salih T.S."/>
            <person name="Algora Gallardo L."/>
            <person name="Melo Santos T."/>
            <person name="Filgueira Martinez S."/>
            <person name="Herron P.R."/>
        </authorList>
    </citation>
    <scope>NUCLEOTIDE SEQUENCE [LARGE SCALE GENOMIC DNA]</scope>
    <source>
        <strain evidence="2 3">DSM 41896</strain>
    </source>
</reference>
<protein>
    <submittedName>
        <fullName evidence="2">Uncharacterized protein</fullName>
    </submittedName>
</protein>
<evidence type="ECO:0000256" key="1">
    <source>
        <dbReference type="SAM" id="MobiDB-lite"/>
    </source>
</evidence>
<feature type="region of interest" description="Disordered" evidence="1">
    <location>
        <begin position="1"/>
        <end position="27"/>
    </location>
</feature>
<organism evidence="2 3">
    <name type="scientific">Streptomyces phaeoluteigriseus</name>
    <dbReference type="NCBI Taxonomy" id="114686"/>
    <lineage>
        <taxon>Bacteria</taxon>
        <taxon>Bacillati</taxon>
        <taxon>Actinomycetota</taxon>
        <taxon>Actinomycetes</taxon>
        <taxon>Kitasatosporales</taxon>
        <taxon>Streptomycetaceae</taxon>
        <taxon>Streptomyces</taxon>
        <taxon>Streptomyces aurantiacus group</taxon>
    </lineage>
</organism>
<accession>A0A1V6MH21</accession>
<name>A0A1V6MH21_9ACTN</name>
<dbReference type="STRING" id="114686.BM536_038075"/>
<dbReference type="AlphaFoldDB" id="A0A1V6MH21"/>
<dbReference type="EMBL" id="MPOH02000056">
    <property type="protein sequence ID" value="OQD51764.1"/>
    <property type="molecule type" value="Genomic_DNA"/>
</dbReference>
<reference evidence="3" key="1">
    <citation type="submission" date="2016-11" db="EMBL/GenBank/DDBJ databases">
        <authorList>
            <person name="Schniete J.K."/>
            <person name="Salih T."/>
            <person name="Algora Gallardo L."/>
            <person name="Martinez Fernandez S."/>
            <person name="Herron P.R."/>
        </authorList>
    </citation>
    <scope>NUCLEOTIDE SEQUENCE [LARGE SCALE GENOMIC DNA]</scope>
    <source>
        <strain evidence="3">DSM 41896</strain>
    </source>
</reference>
<gene>
    <name evidence="2" type="ORF">BM536_038075</name>
</gene>